<evidence type="ECO:0000313" key="3">
    <source>
        <dbReference type="EMBL" id="SMQ53151.1"/>
    </source>
</evidence>
<dbReference type="AlphaFoldDB" id="A0A1X7S146"/>
<evidence type="ECO:0000256" key="1">
    <source>
        <dbReference type="SAM" id="MobiDB-lite"/>
    </source>
</evidence>
<evidence type="ECO:0000313" key="4">
    <source>
        <dbReference type="Proteomes" id="UP000215127"/>
    </source>
</evidence>
<reference evidence="3 4" key="1">
    <citation type="submission" date="2016-06" db="EMBL/GenBank/DDBJ databases">
        <authorList>
            <person name="Kjaerup R.B."/>
            <person name="Dalgaard T.S."/>
            <person name="Juul-Madsen H.R."/>
        </authorList>
    </citation>
    <scope>NUCLEOTIDE SEQUENCE [LARGE SCALE GENOMIC DNA]</scope>
</reference>
<dbReference type="PANTHER" id="PTHR36182:SF2">
    <property type="entry name" value="LYTIC POLYSACCHARIDE MONOOXYGENASE"/>
    <property type="match status" value="1"/>
</dbReference>
<dbReference type="PANTHER" id="PTHR36182">
    <property type="entry name" value="PROTEIN, PUTATIVE (AFU_ORTHOLOGUE AFUA_6G10930)-RELATED"/>
    <property type="match status" value="1"/>
</dbReference>
<organism evidence="3 4">
    <name type="scientific">Zymoseptoria tritici (strain ST99CH_3D7)</name>
    <dbReference type="NCBI Taxonomy" id="1276538"/>
    <lineage>
        <taxon>Eukaryota</taxon>
        <taxon>Fungi</taxon>
        <taxon>Dikarya</taxon>
        <taxon>Ascomycota</taxon>
        <taxon>Pezizomycotina</taxon>
        <taxon>Dothideomycetes</taxon>
        <taxon>Dothideomycetidae</taxon>
        <taxon>Mycosphaerellales</taxon>
        <taxon>Mycosphaerellaceae</taxon>
        <taxon>Zymoseptoria</taxon>
    </lineage>
</organism>
<dbReference type="Gene3D" id="2.70.50.70">
    <property type="match status" value="1"/>
</dbReference>
<keyword evidence="2" id="KW-0732">Signal</keyword>
<gene>
    <name evidence="3" type="ORF">ZT3D7_G8304</name>
</gene>
<sequence length="390" mass="39552">MSLTKTLLAASLLLSATSAHMFINSPEPIPGTFPKDPLEPSGSNFPCHGVELPTTGGQSFAAGSKQMLSFELAEGANTAVHGGGSCQLSLTYETDPVKQKDPKNWLVIYSILGGCPADTKGNLEKAIACKPGATDCVNDFPFTIPKGVKDGHAILAWTWYNTVGNRELYMNCVNAQITGGDGSEMKDFPAMFVANLAAIDTCPTTESINVQFPNPGKYVTTMTQGDPYPLAIPTGEGCAAGGGGGSAPAAPTYAGGPPESQASPTAAPVASSAPVSMPAPTSAPAPTTAPTPISAPASAPPAPSAAPPAYTPPAAAPYSNSSSTRACTAPKVACSTPGAIVCIDAMHFGICDNGCAVPQAVAPGTTCSNGTIMRRGLLGRRHAHGQHGHF</sequence>
<dbReference type="EMBL" id="LT853699">
    <property type="protein sequence ID" value="SMQ53151.1"/>
    <property type="molecule type" value="Genomic_DNA"/>
</dbReference>
<accession>A0A1X7S146</accession>
<evidence type="ECO:0000256" key="2">
    <source>
        <dbReference type="SAM" id="SignalP"/>
    </source>
</evidence>
<feature type="signal peptide" evidence="2">
    <location>
        <begin position="1"/>
        <end position="19"/>
    </location>
</feature>
<feature type="compositionally biased region" description="Pro residues" evidence="1">
    <location>
        <begin position="298"/>
        <end position="308"/>
    </location>
</feature>
<feature type="compositionally biased region" description="Low complexity" evidence="1">
    <location>
        <begin position="247"/>
        <end position="280"/>
    </location>
</feature>
<feature type="region of interest" description="Disordered" evidence="1">
    <location>
        <begin position="240"/>
        <end position="308"/>
    </location>
</feature>
<keyword evidence="4" id="KW-1185">Reference proteome</keyword>
<name>A0A1X7S146_ZYMT9</name>
<proteinExistence type="predicted"/>
<dbReference type="Proteomes" id="UP000215127">
    <property type="component" value="Chromosome 8"/>
</dbReference>
<dbReference type="STRING" id="1276538.A0A1X7S146"/>
<protein>
    <recommendedName>
        <fullName evidence="5">Chitin-binding type-4 domain-containing protein</fullName>
    </recommendedName>
</protein>
<feature type="chain" id="PRO_5012575540" description="Chitin-binding type-4 domain-containing protein" evidence="2">
    <location>
        <begin position="20"/>
        <end position="390"/>
    </location>
</feature>
<evidence type="ECO:0008006" key="5">
    <source>
        <dbReference type="Google" id="ProtNLM"/>
    </source>
</evidence>